<keyword evidence="12" id="KW-1185">Reference proteome</keyword>
<feature type="transmembrane region" description="Helical" evidence="9">
    <location>
        <begin position="138"/>
        <end position="156"/>
    </location>
</feature>
<feature type="transmembrane region" description="Helical" evidence="9">
    <location>
        <begin position="237"/>
        <end position="257"/>
    </location>
</feature>
<organism evidence="11 12">
    <name type="scientific">Gaopeijia maritima</name>
    <dbReference type="NCBI Taxonomy" id="3119007"/>
    <lineage>
        <taxon>Bacteria</taxon>
        <taxon>Pseudomonadati</taxon>
        <taxon>Gemmatimonadota</taxon>
        <taxon>Longimicrobiia</taxon>
        <taxon>Gaopeijiales</taxon>
        <taxon>Gaopeijiaceae</taxon>
        <taxon>Gaopeijia</taxon>
    </lineage>
</organism>
<sequence length="318" mass="33485">MAPTTPTPPAPESGVAPESGAEAPRTFGRRKPPRHPLYELTKPGITGFVMVTAGASAHVAAGGAAGLWPMIHTLVGTGLGTGGALALNQVFEREFDARMQRTRARPIPSGRISARAAGVFGTALLAVGILWLAVTVGVLPAAFTALSAVAYLWVYTPLKRTSYLATLAGAIPGALPALIGWTAAGGSAFDLGGWVLFGIFFLWQLPHVLALAWLLQDDYRTVGFFLMPPSDPDGRKIGRHMVFHSLSLVLLGFAPTLLGLTGWIYGAGATVLNLGMLAACMAAASDMSFDRVKRVFFASLLYQPLILALLLVDTRPLP</sequence>
<gene>
    <name evidence="11" type="primary">cyoE</name>
    <name evidence="9" type="synonym">ctaB</name>
    <name evidence="11" type="ORF">WI372_10585</name>
</gene>
<evidence type="ECO:0000256" key="9">
    <source>
        <dbReference type="HAMAP-Rule" id="MF_00154"/>
    </source>
</evidence>
<evidence type="ECO:0000313" key="11">
    <source>
        <dbReference type="EMBL" id="MEK9501423.1"/>
    </source>
</evidence>
<comment type="miscellaneous">
    <text evidence="9">Carbon 2 of the heme B porphyrin ring is defined according to the Fischer nomenclature.</text>
</comment>
<reference evidence="11 12" key="1">
    <citation type="submission" date="2024-02" db="EMBL/GenBank/DDBJ databases">
        <title>A novel Gemmatimonadota bacterium.</title>
        <authorList>
            <person name="Du Z.-J."/>
            <person name="Ye Y.-Q."/>
        </authorList>
    </citation>
    <scope>NUCLEOTIDE SEQUENCE [LARGE SCALE GENOMIC DNA]</scope>
    <source>
        <strain evidence="11 12">DH-20</strain>
    </source>
</reference>
<evidence type="ECO:0000256" key="3">
    <source>
        <dbReference type="ARBA" id="ARBA00022679"/>
    </source>
</evidence>
<dbReference type="GO" id="GO:0008495">
    <property type="term" value="F:protoheme IX farnesyltransferase activity"/>
    <property type="evidence" value="ECO:0007669"/>
    <property type="project" value="UniProtKB-EC"/>
</dbReference>
<dbReference type="HAMAP" id="MF_00154">
    <property type="entry name" value="CyoE_CtaB"/>
    <property type="match status" value="1"/>
</dbReference>
<evidence type="ECO:0000256" key="5">
    <source>
        <dbReference type="ARBA" id="ARBA00022989"/>
    </source>
</evidence>
<dbReference type="InterPro" id="IPR000537">
    <property type="entry name" value="UbiA_prenyltransferase"/>
</dbReference>
<evidence type="ECO:0000256" key="6">
    <source>
        <dbReference type="ARBA" id="ARBA00023133"/>
    </source>
</evidence>
<dbReference type="PROSITE" id="PS00943">
    <property type="entry name" value="UBIA"/>
    <property type="match status" value="1"/>
</dbReference>
<dbReference type="Pfam" id="PF01040">
    <property type="entry name" value="UbiA"/>
    <property type="match status" value="1"/>
</dbReference>
<evidence type="ECO:0000256" key="8">
    <source>
        <dbReference type="ARBA" id="ARBA00047690"/>
    </source>
</evidence>
<dbReference type="CDD" id="cd13957">
    <property type="entry name" value="PT_UbiA_Cox10"/>
    <property type="match status" value="1"/>
</dbReference>
<dbReference type="EC" id="2.5.1.141" evidence="9"/>
<proteinExistence type="inferred from homology"/>
<feature type="transmembrane region" description="Helical" evidence="9">
    <location>
        <begin position="194"/>
        <end position="216"/>
    </location>
</feature>
<accession>A0ABU9E9L8</accession>
<dbReference type="InterPro" id="IPR006369">
    <property type="entry name" value="Protohaem_IX_farnesylTrfase"/>
</dbReference>
<keyword evidence="2 9" id="KW-1003">Cell membrane</keyword>
<keyword evidence="4 9" id="KW-0812">Transmembrane</keyword>
<evidence type="ECO:0000256" key="7">
    <source>
        <dbReference type="ARBA" id="ARBA00023136"/>
    </source>
</evidence>
<dbReference type="InterPro" id="IPR044878">
    <property type="entry name" value="UbiA_sf"/>
</dbReference>
<keyword evidence="7 9" id="KW-0472">Membrane</keyword>
<evidence type="ECO:0000256" key="4">
    <source>
        <dbReference type="ARBA" id="ARBA00022692"/>
    </source>
</evidence>
<keyword evidence="6 9" id="KW-0350">Heme biosynthesis</keyword>
<feature type="transmembrane region" description="Helical" evidence="9">
    <location>
        <begin position="163"/>
        <end position="182"/>
    </location>
</feature>
<keyword evidence="5 9" id="KW-1133">Transmembrane helix</keyword>
<evidence type="ECO:0000256" key="10">
    <source>
        <dbReference type="SAM" id="MobiDB-lite"/>
    </source>
</evidence>
<keyword evidence="3 9" id="KW-0808">Transferase</keyword>
<feature type="transmembrane region" description="Helical" evidence="9">
    <location>
        <begin position="295"/>
        <end position="312"/>
    </location>
</feature>
<evidence type="ECO:0000256" key="1">
    <source>
        <dbReference type="ARBA" id="ARBA00004141"/>
    </source>
</evidence>
<name>A0ABU9E9L8_9BACT</name>
<comment type="caution">
    <text evidence="11">The sequence shown here is derived from an EMBL/GenBank/DDBJ whole genome shotgun (WGS) entry which is preliminary data.</text>
</comment>
<dbReference type="RefSeq" id="WP_405283481.1">
    <property type="nucleotide sequence ID" value="NZ_CP144380.1"/>
</dbReference>
<comment type="catalytic activity">
    <reaction evidence="8 9">
        <text>heme b + (2E,6E)-farnesyl diphosphate + H2O = Fe(II)-heme o + diphosphate</text>
        <dbReference type="Rhea" id="RHEA:28070"/>
        <dbReference type="ChEBI" id="CHEBI:15377"/>
        <dbReference type="ChEBI" id="CHEBI:33019"/>
        <dbReference type="ChEBI" id="CHEBI:60344"/>
        <dbReference type="ChEBI" id="CHEBI:60530"/>
        <dbReference type="ChEBI" id="CHEBI:175763"/>
        <dbReference type="EC" id="2.5.1.141"/>
    </reaction>
</comment>
<dbReference type="Gene3D" id="1.10.357.140">
    <property type="entry name" value="UbiA prenyltransferase"/>
    <property type="match status" value="1"/>
</dbReference>
<dbReference type="PANTHER" id="PTHR43448">
    <property type="entry name" value="PROTOHEME IX FARNESYLTRANSFERASE, MITOCHONDRIAL"/>
    <property type="match status" value="1"/>
</dbReference>
<dbReference type="Proteomes" id="UP001484239">
    <property type="component" value="Unassembled WGS sequence"/>
</dbReference>
<protein>
    <recommendedName>
        <fullName evidence="9">Protoheme IX farnesyltransferase</fullName>
        <ecNumber evidence="9">2.5.1.141</ecNumber>
    </recommendedName>
    <alternativeName>
        <fullName evidence="9">Heme B farnesyltransferase</fullName>
    </alternativeName>
    <alternativeName>
        <fullName evidence="9">Heme O synthase</fullName>
    </alternativeName>
</protein>
<feature type="compositionally biased region" description="Pro residues" evidence="10">
    <location>
        <begin position="1"/>
        <end position="11"/>
    </location>
</feature>
<comment type="similarity">
    <text evidence="9">Belongs to the UbiA prenyltransferase family. Protoheme IX farnesyltransferase subfamily.</text>
</comment>
<comment type="pathway">
    <text evidence="9">Porphyrin-containing compound metabolism; heme O biosynthesis; heme O from protoheme: step 1/1.</text>
</comment>
<feature type="transmembrane region" description="Helical" evidence="9">
    <location>
        <begin position="112"/>
        <end position="132"/>
    </location>
</feature>
<feature type="region of interest" description="Disordered" evidence="10">
    <location>
        <begin position="1"/>
        <end position="36"/>
    </location>
</feature>
<evidence type="ECO:0000256" key="2">
    <source>
        <dbReference type="ARBA" id="ARBA00022475"/>
    </source>
</evidence>
<dbReference type="EMBL" id="JBBHLI010000005">
    <property type="protein sequence ID" value="MEK9501423.1"/>
    <property type="molecule type" value="Genomic_DNA"/>
</dbReference>
<evidence type="ECO:0000313" key="12">
    <source>
        <dbReference type="Proteomes" id="UP001484239"/>
    </source>
</evidence>
<dbReference type="NCBIfam" id="TIGR01473">
    <property type="entry name" value="cyoE_ctaB"/>
    <property type="match status" value="1"/>
</dbReference>
<comment type="subcellular location">
    <subcellularLocation>
        <location evidence="9">Cell membrane</location>
        <topology evidence="9">Multi-pass membrane protein</topology>
    </subcellularLocation>
    <subcellularLocation>
        <location evidence="1">Membrane</location>
        <topology evidence="1">Multi-pass membrane protein</topology>
    </subcellularLocation>
</comment>
<feature type="transmembrane region" description="Helical" evidence="9">
    <location>
        <begin position="67"/>
        <end position="91"/>
    </location>
</feature>
<dbReference type="PANTHER" id="PTHR43448:SF2">
    <property type="entry name" value="PROTOHEME IX FARNESYLTRANSFERASE, MITOCHONDRIAL"/>
    <property type="match status" value="1"/>
</dbReference>
<comment type="function">
    <text evidence="9">Converts heme B (protoheme IX) to heme O by substitution of the vinyl group on carbon 2 of heme B porphyrin ring with a hydroxyethyl farnesyl side group.</text>
</comment>
<dbReference type="InterPro" id="IPR030470">
    <property type="entry name" value="UbiA_prenylTrfase_CS"/>
</dbReference>